<evidence type="ECO:0000256" key="1">
    <source>
        <dbReference type="SAM" id="MobiDB-lite"/>
    </source>
</evidence>
<dbReference type="Proteomes" id="UP001150907">
    <property type="component" value="Unassembled WGS sequence"/>
</dbReference>
<dbReference type="EMBL" id="JANBQF010000181">
    <property type="protein sequence ID" value="KAJ2004012.1"/>
    <property type="molecule type" value="Genomic_DNA"/>
</dbReference>
<evidence type="ECO:0000259" key="2">
    <source>
        <dbReference type="Pfam" id="PF24808"/>
    </source>
</evidence>
<accession>A0A9W8EI75</accession>
<reference evidence="3" key="1">
    <citation type="submission" date="2022-07" db="EMBL/GenBank/DDBJ databases">
        <title>Phylogenomic reconstructions and comparative analyses of Kickxellomycotina fungi.</title>
        <authorList>
            <person name="Reynolds N.K."/>
            <person name="Stajich J.E."/>
            <person name="Barry K."/>
            <person name="Grigoriev I.V."/>
            <person name="Crous P."/>
            <person name="Smith M.E."/>
        </authorList>
    </citation>
    <scope>NUCLEOTIDE SEQUENCE</scope>
    <source>
        <strain evidence="3">IMI 214461</strain>
    </source>
</reference>
<evidence type="ECO:0000313" key="3">
    <source>
        <dbReference type="EMBL" id="KAJ2004012.1"/>
    </source>
</evidence>
<dbReference type="Pfam" id="PF24808">
    <property type="entry name" value="DUF7707"/>
    <property type="match status" value="1"/>
</dbReference>
<keyword evidence="4" id="KW-1185">Reference proteome</keyword>
<organism evidence="3 4">
    <name type="scientific">Coemansia thaxteri</name>
    <dbReference type="NCBI Taxonomy" id="2663907"/>
    <lineage>
        <taxon>Eukaryota</taxon>
        <taxon>Fungi</taxon>
        <taxon>Fungi incertae sedis</taxon>
        <taxon>Zoopagomycota</taxon>
        <taxon>Kickxellomycotina</taxon>
        <taxon>Kickxellomycetes</taxon>
        <taxon>Kickxellales</taxon>
        <taxon>Kickxellaceae</taxon>
        <taxon>Coemansia</taxon>
    </lineage>
</organism>
<comment type="caution">
    <text evidence="3">The sequence shown here is derived from an EMBL/GenBank/DDBJ whole genome shotgun (WGS) entry which is preliminary data.</text>
</comment>
<feature type="compositionally biased region" description="Basic and acidic residues" evidence="1">
    <location>
        <begin position="147"/>
        <end position="162"/>
    </location>
</feature>
<dbReference type="InterPro" id="IPR056124">
    <property type="entry name" value="DUF7707"/>
</dbReference>
<proteinExistence type="predicted"/>
<feature type="domain" description="DUF7707" evidence="2">
    <location>
        <begin position="3"/>
        <end position="82"/>
    </location>
</feature>
<sequence>MPEKIRKELCAEQVLFCTNICGGEGFTREAFCNTNTLGSKCTCSNGAEASVRRYQWPAFLRVCEAQREECRNTCDRNNKIAAGDRAFCFNSCDSRLACTTEGAPDLKVMVQKFDDPTAGSPKSTMQKPKPTDLSSIADIHVNGSNESKVKDRKPGPKDDSPKRRGGPLPAANAAMPSGGSGTAALTVALTALAALAFNS</sequence>
<name>A0A9W8EI75_9FUNG</name>
<protein>
    <recommendedName>
        <fullName evidence="2">DUF7707 domain-containing protein</fullName>
    </recommendedName>
</protein>
<evidence type="ECO:0000313" key="4">
    <source>
        <dbReference type="Proteomes" id="UP001150907"/>
    </source>
</evidence>
<dbReference type="OrthoDB" id="1708823at2759"/>
<gene>
    <name evidence="3" type="ORF">H4R26_002751</name>
</gene>
<dbReference type="AlphaFoldDB" id="A0A9W8EI75"/>
<feature type="region of interest" description="Disordered" evidence="1">
    <location>
        <begin position="113"/>
        <end position="180"/>
    </location>
</feature>